<reference evidence="1 2" key="1">
    <citation type="submission" date="2024-04" db="EMBL/GenBank/DDBJ databases">
        <title>Three lactobacilli isolated from voided urine samples from females with type 2 diabetes.</title>
        <authorList>
            <person name="Kula A."/>
            <person name="Stegman N."/>
            <person name="Putonti C."/>
        </authorList>
    </citation>
    <scope>NUCLEOTIDE SEQUENCE [LARGE SCALE GENOMIC DNA]</scope>
    <source>
        <strain evidence="1 2">1855</strain>
    </source>
</reference>
<protein>
    <recommendedName>
        <fullName evidence="3">XRE family transcriptional regulator</fullName>
    </recommendedName>
</protein>
<evidence type="ECO:0008006" key="3">
    <source>
        <dbReference type="Google" id="ProtNLM"/>
    </source>
</evidence>
<keyword evidence="2" id="KW-1185">Reference proteome</keyword>
<evidence type="ECO:0000313" key="2">
    <source>
        <dbReference type="Proteomes" id="UP001385848"/>
    </source>
</evidence>
<organism evidence="1 2">
    <name type="scientific">Lactobacillus jensenii</name>
    <dbReference type="NCBI Taxonomy" id="109790"/>
    <lineage>
        <taxon>Bacteria</taxon>
        <taxon>Bacillati</taxon>
        <taxon>Bacillota</taxon>
        <taxon>Bacilli</taxon>
        <taxon>Lactobacillales</taxon>
        <taxon>Lactobacillaceae</taxon>
        <taxon>Lactobacillus</taxon>
    </lineage>
</organism>
<name>A0ABU9FIB6_LACJE</name>
<dbReference type="EMBL" id="JBBVUL010000008">
    <property type="protein sequence ID" value="MEL0565298.1"/>
    <property type="molecule type" value="Genomic_DNA"/>
</dbReference>
<comment type="caution">
    <text evidence="1">The sequence shown here is derived from an EMBL/GenBank/DDBJ whole genome shotgun (WGS) entry which is preliminary data.</text>
</comment>
<evidence type="ECO:0000313" key="1">
    <source>
        <dbReference type="EMBL" id="MEL0565298.1"/>
    </source>
</evidence>
<dbReference type="RefSeq" id="WP_101850301.1">
    <property type="nucleotide sequence ID" value="NZ_CATOUZ010000011.1"/>
</dbReference>
<accession>A0ABU9FIB6</accession>
<gene>
    <name evidence="1" type="ORF">AAC431_05090</name>
</gene>
<dbReference type="Proteomes" id="UP001385848">
    <property type="component" value="Unassembled WGS sequence"/>
</dbReference>
<proteinExistence type="predicted"/>
<sequence>MENITKLAIELGLSDRVSRPSLEKAEETIHGKMFDLPSIAKYTGISIYRLKNLSSGRTPLKSLPDKDLQKIAAFNDLCSIFDKLAEKIQ</sequence>